<evidence type="ECO:0000313" key="1">
    <source>
        <dbReference type="EMBL" id="CAB54854.1"/>
    </source>
</evidence>
<reference evidence="1" key="2">
    <citation type="journal article" date="1999" name="Gene">
        <title>The genes coding for the hsp70 (dnaK) molecular chaperone machine occur in the moderate thermophilic archaeon Methanosarcina thermophila TM-1.</title>
        <authorList>
            <person name="Hofman-Bang J.P."/>
            <person name="Lange M."/>
            <person name="Conway de Macario E."/>
            <person name="Macario A.J.P."/>
            <person name="Ahring B.K."/>
        </authorList>
    </citation>
    <scope>NUCLEOTIDE SEQUENCE</scope>
    <source>
        <strain evidence="1">TM-1</strain>
    </source>
</reference>
<dbReference type="EMBL" id="AJ010568">
    <property type="protein sequence ID" value="CAB54854.1"/>
    <property type="molecule type" value="Genomic_DNA"/>
</dbReference>
<organism evidence="1">
    <name type="scientific">Methanosarcina thermophila</name>
    <dbReference type="NCBI Taxonomy" id="2210"/>
    <lineage>
        <taxon>Archaea</taxon>
        <taxon>Methanobacteriati</taxon>
        <taxon>Methanobacteriota</taxon>
        <taxon>Stenosarchaea group</taxon>
        <taxon>Methanomicrobia</taxon>
        <taxon>Methanosarcinales</taxon>
        <taxon>Methanosarcinaceae</taxon>
        <taxon>Methanosarcina</taxon>
    </lineage>
</organism>
<name>Q9UXR2_METTE</name>
<protein>
    <submittedName>
        <fullName evidence="1">Uncharacterized protein</fullName>
    </submittedName>
</protein>
<dbReference type="AlphaFoldDB" id="Q9UXR2"/>
<reference evidence="1" key="1">
    <citation type="submission" date="1998-08" db="EMBL/GenBank/DDBJ databases">
        <title>The genes coding for the hsp70 (dnaK) molecular chaperone machine occur in the moderate thermophilic archaeon Methanosarcina thermophila TM-1.</title>
        <authorList>
            <person name="Hofman-Bang J.P."/>
            <person name="Lange M."/>
            <person name="Conway de Macario E."/>
            <person name="Macario A.J.L."/>
            <person name="Ahring B.K."/>
        </authorList>
    </citation>
    <scope>NUCLEOTIDE SEQUENCE</scope>
    <source>
        <strain evidence="1">TM-1</strain>
    </source>
</reference>
<proteinExistence type="predicted"/>
<sequence length="40" mass="4733">MVNTLLINFIKNNSFDHVLQFCPVYASHNFTHFFIIFVLS</sequence>
<accession>Q9UXR2</accession>